<dbReference type="PROSITE" id="PS51885">
    <property type="entry name" value="NEPRILYSIN"/>
    <property type="match status" value="1"/>
</dbReference>
<evidence type="ECO:0000256" key="3">
    <source>
        <dbReference type="ARBA" id="ARBA00022670"/>
    </source>
</evidence>
<dbReference type="PANTHER" id="PTHR11733">
    <property type="entry name" value="ZINC METALLOPROTEASE FAMILY M13 NEPRILYSIN-RELATED"/>
    <property type="match status" value="1"/>
</dbReference>
<gene>
    <name evidence="10" type="ORF">LOB85_10245</name>
</gene>
<keyword evidence="4" id="KW-0479">Metal-binding</keyword>
<keyword evidence="7" id="KW-0482">Metalloprotease</keyword>
<dbReference type="InterPro" id="IPR042089">
    <property type="entry name" value="Peptidase_M13_dom_2"/>
</dbReference>
<keyword evidence="5" id="KW-0378">Hydrolase</keyword>
<protein>
    <submittedName>
        <fullName evidence="10">M13 family metallopeptidase</fullName>
    </submittedName>
</protein>
<dbReference type="AlphaFoldDB" id="A0ABD4SIQ1"/>
<dbReference type="EMBL" id="JAJNUY010000093">
    <property type="protein sequence ID" value="MCD5564424.1"/>
    <property type="molecule type" value="Genomic_DNA"/>
</dbReference>
<evidence type="ECO:0000313" key="10">
    <source>
        <dbReference type="EMBL" id="MCD5564424.1"/>
    </source>
</evidence>
<dbReference type="InterPro" id="IPR000718">
    <property type="entry name" value="Peptidase_M13"/>
</dbReference>
<dbReference type="GO" id="GO:0006508">
    <property type="term" value="P:proteolysis"/>
    <property type="evidence" value="ECO:0007669"/>
    <property type="project" value="UniProtKB-KW"/>
</dbReference>
<organism evidence="10 11">
    <name type="scientific">Lactobacillus delbrueckii subsp. lactis</name>
    <dbReference type="NCBI Taxonomy" id="29397"/>
    <lineage>
        <taxon>Bacteria</taxon>
        <taxon>Bacillati</taxon>
        <taxon>Bacillota</taxon>
        <taxon>Bacilli</taxon>
        <taxon>Lactobacillales</taxon>
        <taxon>Lactobacillaceae</taxon>
        <taxon>Lactobacillus</taxon>
    </lineage>
</organism>
<dbReference type="Proteomes" id="UP001200334">
    <property type="component" value="Unassembled WGS sequence"/>
</dbReference>
<reference evidence="10 11" key="1">
    <citation type="submission" date="2021-12" db="EMBL/GenBank/DDBJ databases">
        <title>Antimicrobial susceptibility of Lactobacillus delbrueckii subsp. lactis obtained from milk products and other habitats.</title>
        <authorList>
            <person name="Shani N."/>
        </authorList>
    </citation>
    <scope>NUCLEOTIDE SEQUENCE [LARGE SCALE GENOMIC DNA]</scope>
    <source>
        <strain evidence="10 11">FAM 21755</strain>
    </source>
</reference>
<dbReference type="SUPFAM" id="SSF55486">
    <property type="entry name" value="Metalloproteases ('zincins'), catalytic domain"/>
    <property type="match status" value="1"/>
</dbReference>
<proteinExistence type="inferred from homology"/>
<dbReference type="Gene3D" id="1.10.1380.10">
    <property type="entry name" value="Neutral endopeptidase , domain2"/>
    <property type="match status" value="1"/>
</dbReference>
<feature type="domain" description="Peptidase M13 N-terminal" evidence="9">
    <location>
        <begin position="42"/>
        <end position="111"/>
    </location>
</feature>
<keyword evidence="6" id="KW-0862">Zinc</keyword>
<accession>A0ABD4SIQ1</accession>
<evidence type="ECO:0000256" key="5">
    <source>
        <dbReference type="ARBA" id="ARBA00022801"/>
    </source>
</evidence>
<dbReference type="InterPro" id="IPR024079">
    <property type="entry name" value="MetalloPept_cat_dom_sf"/>
</dbReference>
<comment type="similarity">
    <text evidence="2">Belongs to the peptidase M13 family.</text>
</comment>
<evidence type="ECO:0000256" key="7">
    <source>
        <dbReference type="ARBA" id="ARBA00023049"/>
    </source>
</evidence>
<name>A0ABD4SIQ1_LACDL</name>
<evidence type="ECO:0000259" key="8">
    <source>
        <dbReference type="Pfam" id="PF01431"/>
    </source>
</evidence>
<evidence type="ECO:0000259" key="9">
    <source>
        <dbReference type="Pfam" id="PF05649"/>
    </source>
</evidence>
<evidence type="ECO:0000256" key="1">
    <source>
        <dbReference type="ARBA" id="ARBA00001947"/>
    </source>
</evidence>
<evidence type="ECO:0000256" key="4">
    <source>
        <dbReference type="ARBA" id="ARBA00022723"/>
    </source>
</evidence>
<dbReference type="GO" id="GO:0046872">
    <property type="term" value="F:metal ion binding"/>
    <property type="evidence" value="ECO:0007669"/>
    <property type="project" value="UniProtKB-KW"/>
</dbReference>
<dbReference type="Pfam" id="PF01431">
    <property type="entry name" value="Peptidase_M13"/>
    <property type="match status" value="1"/>
</dbReference>
<evidence type="ECO:0000313" key="11">
    <source>
        <dbReference type="Proteomes" id="UP001200334"/>
    </source>
</evidence>
<evidence type="ECO:0000256" key="2">
    <source>
        <dbReference type="ARBA" id="ARBA00007357"/>
    </source>
</evidence>
<comment type="caution">
    <text evidence="10">The sequence shown here is derived from an EMBL/GenBank/DDBJ whole genome shotgun (WGS) entry which is preliminary data.</text>
</comment>
<keyword evidence="3" id="KW-0645">Protease</keyword>
<dbReference type="GO" id="GO:0008237">
    <property type="term" value="F:metallopeptidase activity"/>
    <property type="evidence" value="ECO:0007669"/>
    <property type="project" value="UniProtKB-KW"/>
</dbReference>
<sequence length="357" mass="40550">HFTPPEVHARGYIAITSSLIEYLLAKLLSFQGFIVLFGVGSLSNGAFDEVVGIFYGKKYFGEEAKHDVEDMIHNMLKVYEQRINDNNWLSEDTKKKAIIKLRALVLKIGYPEKIEKIYDLLQIDPERSLYENEAQMATVRTKYMLDKLTQPVDRSVWLMPGNLNNACYDPQRNDLTFPAGILQAPFYDIHQSRGANYGGIGATIGHEVSHAFDNSGAKFDEHGNMNNWWTDEDFAEFNKRVGQMVDIFDGLQYGPAKINGKQVVGENIADLAGLACAVQAGKNDNVDLKDLFENYARSWMQKQRPEAIKTEVQVDVHAPQPTRVNIPVQCQDDFYTAFDVKPDDGMWLDPEDRITIW</sequence>
<dbReference type="InterPro" id="IPR018497">
    <property type="entry name" value="Peptidase_M13_C"/>
</dbReference>
<dbReference type="PANTHER" id="PTHR11733:SF167">
    <property type="entry name" value="FI17812P1-RELATED"/>
    <property type="match status" value="1"/>
</dbReference>
<comment type="cofactor">
    <cofactor evidence="1">
        <name>Zn(2+)</name>
        <dbReference type="ChEBI" id="CHEBI:29105"/>
    </cofactor>
</comment>
<dbReference type="InterPro" id="IPR008753">
    <property type="entry name" value="Peptidase_M13_N"/>
</dbReference>
<feature type="non-terminal residue" evidence="10">
    <location>
        <position position="1"/>
    </location>
</feature>
<dbReference type="Gene3D" id="3.40.390.10">
    <property type="entry name" value="Collagenase (Catalytic Domain)"/>
    <property type="match status" value="1"/>
</dbReference>
<dbReference type="CDD" id="cd08662">
    <property type="entry name" value="M13"/>
    <property type="match status" value="1"/>
</dbReference>
<feature type="domain" description="Peptidase M13 C-terminal" evidence="8">
    <location>
        <begin position="165"/>
        <end position="354"/>
    </location>
</feature>
<dbReference type="Pfam" id="PF05649">
    <property type="entry name" value="Peptidase_M13_N"/>
    <property type="match status" value="1"/>
</dbReference>
<dbReference type="RefSeq" id="WP_231524840.1">
    <property type="nucleotide sequence ID" value="NZ_JAJNUY010000093.1"/>
</dbReference>
<dbReference type="PRINTS" id="PR00786">
    <property type="entry name" value="NEPRILYSIN"/>
</dbReference>
<evidence type="ECO:0000256" key="6">
    <source>
        <dbReference type="ARBA" id="ARBA00022833"/>
    </source>
</evidence>